<dbReference type="SUPFAM" id="SSF52374">
    <property type="entry name" value="Nucleotidylyl transferase"/>
    <property type="match status" value="1"/>
</dbReference>
<dbReference type="GO" id="GO:0004817">
    <property type="term" value="F:cysteine-tRNA ligase activity"/>
    <property type="evidence" value="ECO:0007669"/>
    <property type="project" value="TreeGrafter"/>
</dbReference>
<evidence type="ECO:0000313" key="10">
    <source>
        <dbReference type="EMBL" id="RFU34002.1"/>
    </source>
</evidence>
<accession>A0A3E2HLE6</accession>
<dbReference type="Pfam" id="PF01406">
    <property type="entry name" value="tRNA-synt_1e"/>
    <property type="match status" value="1"/>
</dbReference>
<evidence type="ECO:0000256" key="3">
    <source>
        <dbReference type="ARBA" id="ARBA00022723"/>
    </source>
</evidence>
<proteinExistence type="predicted"/>
<comment type="cofactor">
    <cofactor evidence="1">
        <name>Zn(2+)</name>
        <dbReference type="ChEBI" id="CHEBI:29105"/>
    </cofactor>
</comment>
<evidence type="ECO:0000256" key="6">
    <source>
        <dbReference type="ARBA" id="ARBA00022840"/>
    </source>
</evidence>
<feature type="non-terminal residue" evidence="10">
    <location>
        <position position="1"/>
    </location>
</feature>
<dbReference type="OMA" id="EAYWSTP"/>
<dbReference type="PRINTS" id="PR00983">
    <property type="entry name" value="TRNASYNTHCYS"/>
</dbReference>
<evidence type="ECO:0000256" key="7">
    <source>
        <dbReference type="SAM" id="Coils"/>
    </source>
</evidence>
<keyword evidence="3" id="KW-0479">Metal-binding</keyword>
<evidence type="ECO:0000256" key="5">
    <source>
        <dbReference type="ARBA" id="ARBA00022833"/>
    </source>
</evidence>
<evidence type="ECO:0000256" key="2">
    <source>
        <dbReference type="ARBA" id="ARBA00022598"/>
    </source>
</evidence>
<gene>
    <name evidence="10" type="ORF">B7463_g2339</name>
</gene>
<dbReference type="GO" id="GO:0005524">
    <property type="term" value="F:ATP binding"/>
    <property type="evidence" value="ECO:0007669"/>
    <property type="project" value="UniProtKB-KW"/>
</dbReference>
<dbReference type="PANTHER" id="PTHR10890:SF3">
    <property type="entry name" value="CYSTEINE--TRNA LIGASE, CYTOPLASMIC"/>
    <property type="match status" value="1"/>
</dbReference>
<feature type="compositionally biased region" description="Basic and acidic residues" evidence="8">
    <location>
        <begin position="757"/>
        <end position="790"/>
    </location>
</feature>
<dbReference type="InterPro" id="IPR024909">
    <property type="entry name" value="Cys-tRNA/MSH_ligase"/>
</dbReference>
<keyword evidence="6" id="KW-0067">ATP-binding</keyword>
<keyword evidence="4" id="KW-0547">Nucleotide-binding</keyword>
<dbReference type="Proteomes" id="UP000258309">
    <property type="component" value="Unassembled WGS sequence"/>
</dbReference>
<sequence>MASGQPAWEQPKKPPGVELPPLKIYNSLTRRKNDFVPLDPEGKKITWYACGPTVYDVSHLGHARNYVSNDIIRRILRDYFGFQVEYVTNITDVDDKIIIRARQQHLLAQFKSKHTIFDDATFQEAHAAWKAYVSKNLGLVPAQTTTHNFKIASELAYKNVIEGGSLDGTAAPGEKEAKIKMHLRTAQVAADGLEAFGASKSTPQDALYAKVDDITASNPCWVLDMIMLTAKGIFTKLTQHYEKLFFEDMRALNVLDPDEITRVTEFIPQINKFVEKIIKKGWAYSTKEGNVYFDINSFEKSGNVYCRLEPQNRDNQELLADGEGSLSKKSSDKRSKNDFALIKKSMPGEPAWPSRWGPSRPGSDLKYPHHDNELAQSEAYWLGEEGCAASNHTWVRYFLHMGHLSIRGQKMSKSLKNFTSIREALSPGEDGTPAWTSRMLRIVLLLGSWRDGIEITEGLVNIAKGWEEKITNFFLKAVDIELSAKSTVNDQPSPSNTLSTALEKAEKETHAALCDSFNTPLAMQCISNLVTEANAAISNDPSTNTTTLLSIAHWITHMITIFGLNGNVSPNTTTIGWEGVSISTPAQPIIYRLSQVRDEIRRQALAKSVVPEVLEELASQPVPATPTPENLPYVTAYQTFQSQVKTALAQPAGIEAELLRLCDLLRDSTLWDQDIYLEDRDAPLPALVRPLDANMKAARAAKERAAEEKRLAKERRLAEEAMKKEVAAGKARVPPQDMFKTDEFVEWDANGVPTKLKNGDELPKSRRKKLEKEWKAQKVVHEKWKQEQKL</sequence>
<dbReference type="Gene3D" id="1.20.120.640">
    <property type="entry name" value="Anticodon-binding domain of a subclass of class I aminoacyl-tRNA synthetases"/>
    <property type="match status" value="1"/>
</dbReference>
<protein>
    <recommendedName>
        <fullName evidence="9">tRNA synthetases class I catalytic domain-containing protein</fullName>
    </recommendedName>
</protein>
<keyword evidence="7" id="KW-0175">Coiled coil</keyword>
<dbReference type="InterPro" id="IPR009080">
    <property type="entry name" value="tRNAsynth_Ia_anticodon-bd"/>
</dbReference>
<dbReference type="Gene3D" id="3.40.50.620">
    <property type="entry name" value="HUPs"/>
    <property type="match status" value="2"/>
</dbReference>
<keyword evidence="2" id="KW-0436">Ligase</keyword>
<dbReference type="OrthoDB" id="438179at2759"/>
<evidence type="ECO:0000313" key="11">
    <source>
        <dbReference type="Proteomes" id="UP000258309"/>
    </source>
</evidence>
<dbReference type="SUPFAM" id="SSF47323">
    <property type="entry name" value="Anticodon-binding domain of a subclass of class I aminoacyl-tRNA synthetases"/>
    <property type="match status" value="1"/>
</dbReference>
<reference evidence="10 11" key="1">
    <citation type="submission" date="2018-05" db="EMBL/GenBank/DDBJ databases">
        <title>Draft genome sequence of Scytalidium lignicola DSM 105466, a ubiquitous saprotrophic fungus.</title>
        <authorList>
            <person name="Buettner E."/>
            <person name="Gebauer A.M."/>
            <person name="Hofrichter M."/>
            <person name="Liers C."/>
            <person name="Kellner H."/>
        </authorList>
    </citation>
    <scope>NUCLEOTIDE SEQUENCE [LARGE SCALE GENOMIC DNA]</scope>
    <source>
        <strain evidence="10 11">DSM 105466</strain>
    </source>
</reference>
<dbReference type="InterPro" id="IPR014729">
    <property type="entry name" value="Rossmann-like_a/b/a_fold"/>
</dbReference>
<dbReference type="PANTHER" id="PTHR10890">
    <property type="entry name" value="CYSTEINYL-TRNA SYNTHETASE"/>
    <property type="match status" value="1"/>
</dbReference>
<feature type="domain" description="tRNA synthetases class I catalytic" evidence="9">
    <location>
        <begin position="42"/>
        <end position="362"/>
    </location>
</feature>
<comment type="caution">
    <text evidence="10">The sequence shown here is derived from an EMBL/GenBank/DDBJ whole genome shotgun (WGS) entry which is preliminary data.</text>
</comment>
<dbReference type="GO" id="GO:0046872">
    <property type="term" value="F:metal ion binding"/>
    <property type="evidence" value="ECO:0007669"/>
    <property type="project" value="UniProtKB-KW"/>
</dbReference>
<dbReference type="InterPro" id="IPR032678">
    <property type="entry name" value="tRNA-synt_1_cat_dom"/>
</dbReference>
<dbReference type="GO" id="GO:0006423">
    <property type="term" value="P:cysteinyl-tRNA aminoacylation"/>
    <property type="evidence" value="ECO:0007669"/>
    <property type="project" value="TreeGrafter"/>
</dbReference>
<dbReference type="STRING" id="5539.A0A3E2HLE6"/>
<organism evidence="10 11">
    <name type="scientific">Scytalidium lignicola</name>
    <name type="common">Hyphomycete</name>
    <dbReference type="NCBI Taxonomy" id="5539"/>
    <lineage>
        <taxon>Eukaryota</taxon>
        <taxon>Fungi</taxon>
        <taxon>Dikarya</taxon>
        <taxon>Ascomycota</taxon>
        <taxon>Pezizomycotina</taxon>
        <taxon>Leotiomycetes</taxon>
        <taxon>Leotiomycetes incertae sedis</taxon>
        <taxon>Scytalidium</taxon>
    </lineage>
</organism>
<dbReference type="EMBL" id="NCSJ02000027">
    <property type="protein sequence ID" value="RFU34002.1"/>
    <property type="molecule type" value="Genomic_DNA"/>
</dbReference>
<feature type="coiled-coil region" evidence="7">
    <location>
        <begin position="695"/>
        <end position="724"/>
    </location>
</feature>
<evidence type="ECO:0000256" key="8">
    <source>
        <dbReference type="SAM" id="MobiDB-lite"/>
    </source>
</evidence>
<evidence type="ECO:0000259" key="9">
    <source>
        <dbReference type="Pfam" id="PF01406"/>
    </source>
</evidence>
<dbReference type="GO" id="GO:0005737">
    <property type="term" value="C:cytoplasm"/>
    <property type="evidence" value="ECO:0007669"/>
    <property type="project" value="TreeGrafter"/>
</dbReference>
<keyword evidence="11" id="KW-1185">Reference proteome</keyword>
<feature type="non-terminal residue" evidence="10">
    <location>
        <position position="790"/>
    </location>
</feature>
<dbReference type="AlphaFoldDB" id="A0A3E2HLE6"/>
<evidence type="ECO:0000256" key="1">
    <source>
        <dbReference type="ARBA" id="ARBA00001947"/>
    </source>
</evidence>
<evidence type="ECO:0000256" key="4">
    <source>
        <dbReference type="ARBA" id="ARBA00022741"/>
    </source>
</evidence>
<keyword evidence="5" id="KW-0862">Zinc</keyword>
<name>A0A3E2HLE6_SCYLI</name>
<feature type="region of interest" description="Disordered" evidence="8">
    <location>
        <begin position="752"/>
        <end position="790"/>
    </location>
</feature>